<reference evidence="1" key="2">
    <citation type="submission" date="2020-09" db="EMBL/GenBank/DDBJ databases">
        <authorList>
            <person name="Sun Q."/>
            <person name="Kim S."/>
        </authorList>
    </citation>
    <scope>NUCLEOTIDE SEQUENCE</scope>
    <source>
        <strain evidence="1">KCTC 32437</strain>
    </source>
</reference>
<accession>A0A918S3V3</accession>
<gene>
    <name evidence="1" type="ORF">GCM10007989_13590</name>
</gene>
<proteinExistence type="predicted"/>
<keyword evidence="2" id="KW-1185">Reference proteome</keyword>
<dbReference type="AlphaFoldDB" id="A0A918S3V3"/>
<reference evidence="1" key="1">
    <citation type="journal article" date="2014" name="Int. J. Syst. Evol. Microbiol.">
        <title>Complete genome sequence of Corynebacterium casei LMG S-19264T (=DSM 44701T), isolated from a smear-ripened cheese.</title>
        <authorList>
            <consortium name="US DOE Joint Genome Institute (JGI-PGF)"/>
            <person name="Walter F."/>
            <person name="Albersmeier A."/>
            <person name="Kalinowski J."/>
            <person name="Ruckert C."/>
        </authorList>
    </citation>
    <scope>NUCLEOTIDE SEQUENCE</scope>
    <source>
        <strain evidence="1">KCTC 32437</strain>
    </source>
</reference>
<dbReference type="Proteomes" id="UP000646579">
    <property type="component" value="Unassembled WGS sequence"/>
</dbReference>
<protein>
    <submittedName>
        <fullName evidence="1">Uncharacterized protein</fullName>
    </submittedName>
</protein>
<dbReference type="EMBL" id="BMZE01000001">
    <property type="protein sequence ID" value="GHA19346.1"/>
    <property type="molecule type" value="Genomic_DNA"/>
</dbReference>
<evidence type="ECO:0000313" key="1">
    <source>
        <dbReference type="EMBL" id="GHA19346.1"/>
    </source>
</evidence>
<sequence>MRAVSTARMEIDFEFDIESFETEVDSYLDKTVRPALAAGLNAAAELVKLDPIDELGRDLDSPNPFTLNAFGILPATPVPGRDPDIVINIQPLQAAYLGYQIDGNVRRAGDHATTKQGLLVPGPHAKLDRYGNLPRGYVARMQQRDDDFWTTFGFSDKPALVPRGAGNELKILALIVDEIAYERTFDLFDVVGVSAHKHVPVQVSKKLDATKRADS</sequence>
<evidence type="ECO:0000313" key="2">
    <source>
        <dbReference type="Proteomes" id="UP000646579"/>
    </source>
</evidence>
<organism evidence="1 2">
    <name type="scientific">Devosia pacifica</name>
    <dbReference type="NCBI Taxonomy" id="1335967"/>
    <lineage>
        <taxon>Bacteria</taxon>
        <taxon>Pseudomonadati</taxon>
        <taxon>Pseudomonadota</taxon>
        <taxon>Alphaproteobacteria</taxon>
        <taxon>Hyphomicrobiales</taxon>
        <taxon>Devosiaceae</taxon>
        <taxon>Devosia</taxon>
    </lineage>
</organism>
<name>A0A918S3V3_9HYPH</name>
<comment type="caution">
    <text evidence="1">The sequence shown here is derived from an EMBL/GenBank/DDBJ whole genome shotgun (WGS) entry which is preliminary data.</text>
</comment>